<sequence length="147" mass="15675">MWSSQGEKRESGLNERNVGSILSISCRTVSCRIVSCRTKPVKDTGPSLWHVSSTLAVSSFICSCIAAFCRKMVLTFAVTVANSLVSLPASLGLLLEPLLQWQTAEVADSGSWIIGALCGDASSPKCSLVFLSLVSSFVELMATLLDK</sequence>
<proteinExistence type="predicted"/>
<name>A0A8S0QAC4_OLEEU</name>
<comment type="caution">
    <text evidence="2">The sequence shown here is derived from an EMBL/GenBank/DDBJ whole genome shotgun (WGS) entry which is preliminary data.</text>
</comment>
<feature type="transmembrane region" description="Helical" evidence="1">
    <location>
        <begin position="48"/>
        <end position="69"/>
    </location>
</feature>
<feature type="transmembrane region" description="Helical" evidence="1">
    <location>
        <begin position="76"/>
        <end position="95"/>
    </location>
</feature>
<evidence type="ECO:0000313" key="3">
    <source>
        <dbReference type="Proteomes" id="UP000594638"/>
    </source>
</evidence>
<evidence type="ECO:0000313" key="2">
    <source>
        <dbReference type="EMBL" id="CAA2964258.1"/>
    </source>
</evidence>
<organism evidence="2 3">
    <name type="scientific">Olea europaea subsp. europaea</name>
    <dbReference type="NCBI Taxonomy" id="158383"/>
    <lineage>
        <taxon>Eukaryota</taxon>
        <taxon>Viridiplantae</taxon>
        <taxon>Streptophyta</taxon>
        <taxon>Embryophyta</taxon>
        <taxon>Tracheophyta</taxon>
        <taxon>Spermatophyta</taxon>
        <taxon>Magnoliopsida</taxon>
        <taxon>eudicotyledons</taxon>
        <taxon>Gunneridae</taxon>
        <taxon>Pentapetalae</taxon>
        <taxon>asterids</taxon>
        <taxon>lamiids</taxon>
        <taxon>Lamiales</taxon>
        <taxon>Oleaceae</taxon>
        <taxon>Oleeae</taxon>
        <taxon>Olea</taxon>
    </lineage>
</organism>
<dbReference type="Gramene" id="OE9A013486T1">
    <property type="protein sequence ID" value="OE9A013486C1"/>
    <property type="gene ID" value="OE9A013486"/>
</dbReference>
<keyword evidence="1" id="KW-0812">Transmembrane</keyword>
<dbReference type="EMBL" id="CACTIH010001821">
    <property type="protein sequence ID" value="CAA2964258.1"/>
    <property type="molecule type" value="Genomic_DNA"/>
</dbReference>
<dbReference type="AlphaFoldDB" id="A0A8S0QAC4"/>
<keyword evidence="3" id="KW-1185">Reference proteome</keyword>
<evidence type="ECO:0000256" key="1">
    <source>
        <dbReference type="SAM" id="Phobius"/>
    </source>
</evidence>
<keyword evidence="1" id="KW-0472">Membrane</keyword>
<accession>A0A8S0QAC4</accession>
<keyword evidence="1" id="KW-1133">Transmembrane helix</keyword>
<protein>
    <submittedName>
        <fullName evidence="2">Uncharacterized protein</fullName>
    </submittedName>
</protein>
<reference evidence="2 3" key="1">
    <citation type="submission" date="2019-12" db="EMBL/GenBank/DDBJ databases">
        <authorList>
            <person name="Alioto T."/>
            <person name="Alioto T."/>
            <person name="Gomez Garrido J."/>
        </authorList>
    </citation>
    <scope>NUCLEOTIDE SEQUENCE [LARGE SCALE GENOMIC DNA]</scope>
</reference>
<dbReference type="Proteomes" id="UP000594638">
    <property type="component" value="Unassembled WGS sequence"/>
</dbReference>
<gene>
    <name evidence="2" type="ORF">OLEA9_A013486</name>
</gene>